<sequence length="65" mass="6889">MSATTPHRTSGRRHAARLAGCSPGTTIHRVYEGCIYGQEATMNAKIEQELDWPGEESAGGDGAEA</sequence>
<evidence type="ECO:0000256" key="1">
    <source>
        <dbReference type="SAM" id="MobiDB-lite"/>
    </source>
</evidence>
<gene>
    <name evidence="2" type="ORF">FF041_01380</name>
</gene>
<dbReference type="AlphaFoldDB" id="A0A646K9Y2"/>
<proteinExistence type="predicted"/>
<evidence type="ECO:0000313" key="2">
    <source>
        <dbReference type="EMBL" id="MQS98899.1"/>
    </source>
</evidence>
<accession>A0A646K9Y2</accession>
<dbReference type="EMBL" id="VCLA01000009">
    <property type="protein sequence ID" value="MQS98899.1"/>
    <property type="molecule type" value="Genomic_DNA"/>
</dbReference>
<comment type="caution">
    <text evidence="2">The sequence shown here is derived from an EMBL/GenBank/DDBJ whole genome shotgun (WGS) entry which is preliminary data.</text>
</comment>
<protein>
    <submittedName>
        <fullName evidence="2">Uncharacterized protein</fullName>
    </submittedName>
</protein>
<evidence type="ECO:0000313" key="3">
    <source>
        <dbReference type="Proteomes" id="UP000419138"/>
    </source>
</evidence>
<feature type="region of interest" description="Disordered" evidence="1">
    <location>
        <begin position="46"/>
        <end position="65"/>
    </location>
</feature>
<keyword evidence="3" id="KW-1185">Reference proteome</keyword>
<dbReference type="Proteomes" id="UP000419138">
    <property type="component" value="Unassembled WGS sequence"/>
</dbReference>
<organism evidence="2 3">
    <name type="scientific">Streptomyces jumonjinensis</name>
    <dbReference type="NCBI Taxonomy" id="1945"/>
    <lineage>
        <taxon>Bacteria</taxon>
        <taxon>Bacillati</taxon>
        <taxon>Actinomycetota</taxon>
        <taxon>Actinomycetes</taxon>
        <taxon>Kitasatosporales</taxon>
        <taxon>Streptomycetaceae</taxon>
        <taxon>Streptomyces</taxon>
    </lineage>
</organism>
<dbReference type="OrthoDB" id="3773913at2"/>
<name>A0A646K9Y2_STRJU</name>
<reference evidence="2 3" key="1">
    <citation type="submission" date="2019-05" db="EMBL/GenBank/DDBJ databases">
        <title>Comparative genomics and metabolomics analyses of clavulanic acid producing Streptomyces species provides insight into specialized metabolism and evolution of beta-lactam biosynthetic gene clusters.</title>
        <authorList>
            <person name="Moore M.A."/>
            <person name="Cruz-Morales P."/>
            <person name="Barona Gomez F."/>
            <person name="Kapil T."/>
        </authorList>
    </citation>
    <scope>NUCLEOTIDE SEQUENCE [LARGE SCALE GENOMIC DNA]</scope>
    <source>
        <strain evidence="2 3">NRRL 5741</strain>
    </source>
</reference>